<dbReference type="Proteomes" id="UP000634608">
    <property type="component" value="Unassembled WGS sequence"/>
</dbReference>
<dbReference type="eggNOG" id="ENOG503307B">
    <property type="taxonomic scope" value="Bacteria"/>
</dbReference>
<sequence length="333" mass="38207">MKSIDNKKARDLGGQGLIEVAIYRKDNMSNLTQNFLNPNNKPLVIGDFTIRQDEEGRFMLGDLHKASGGEKKHQPSNFLRTEQIKELINEIDHSANLQSSDNDHSSNMRSAVKVVNGGDNRGTYVVKEIVYAYAMWISPKFHLMVIRAYDSLVMEWLLNGKQTISPEQAGILYNIVHTRAKGNKNLIVQMWSRLKNHFKYSASYRELRAIHFEDAKHYLEVMDLRAKPEEKKPQDPLFDKDAYELVRKLTEAVIIENDEIVPVLLAVKMLDVKKFAYYSHLVVKANEAARDIARLLDFRNLQNEPLIDADCSVIAMSNGQRFLARPNWFNCPA</sequence>
<proteinExistence type="predicted"/>
<name>A0A0D5YE39_ACIBA</name>
<dbReference type="AlphaFoldDB" id="A0A0D5YE39"/>
<dbReference type="EMBL" id="CP008706">
    <property type="protein sequence ID" value="AKA30562.1"/>
    <property type="molecule type" value="Genomic_DNA"/>
</dbReference>
<dbReference type="InterPro" id="IPR018004">
    <property type="entry name" value="KilA/APSES_HTH"/>
</dbReference>
<dbReference type="Pfam" id="PF04383">
    <property type="entry name" value="KilA-N"/>
    <property type="match status" value="1"/>
</dbReference>
<evidence type="ECO:0000313" key="6">
    <source>
        <dbReference type="Proteomes" id="UP000233757"/>
    </source>
</evidence>
<dbReference type="EMBL" id="JACSVK010000190">
    <property type="protein sequence ID" value="MBD0222094.1"/>
    <property type="molecule type" value="Genomic_DNA"/>
</dbReference>
<reference evidence="5" key="2">
    <citation type="submission" date="2015-03" db="EMBL/GenBank/DDBJ databases">
        <authorList>
            <person name="Gallagher L.A."/>
            <person name="Hayden H.S."/>
            <person name="Weiss E.J."/>
            <person name="Hager K.R."/>
            <person name="Ramage E."/>
            <person name="Radey M.R."/>
            <person name="Bydalek R."/>
            <person name="Manoil C."/>
            <person name="Miller S.I."/>
            <person name="Brittnacher M.J."/>
        </authorList>
    </citation>
    <scope>NUCLEOTIDE SEQUENCE [LARGE SCALE GENOMIC DNA]</scope>
    <source>
        <strain evidence="5">AB5075-UW</strain>
    </source>
</reference>
<feature type="domain" description="KilA-N" evidence="1">
    <location>
        <begin position="39"/>
        <end position="152"/>
    </location>
</feature>
<dbReference type="InterPro" id="IPR017880">
    <property type="entry name" value="KilA_N"/>
</dbReference>
<dbReference type="STRING" id="1096995.BJAB07104_01588"/>
<accession>A0A0D5YE39</accession>
<dbReference type="PATRIC" id="fig|470.1345.peg.766"/>
<gene>
    <name evidence="2" type="ORF">ABUW_0801</name>
    <name evidence="4" type="ORF">CV954_007900</name>
    <name evidence="3" type="ORF">IAG11_19790</name>
</gene>
<dbReference type="PROSITE" id="PS51301">
    <property type="entry name" value="KILA_N"/>
    <property type="match status" value="1"/>
</dbReference>
<reference evidence="4 6" key="3">
    <citation type="submission" date="2018-02" db="EMBL/GenBank/DDBJ databases">
        <title>Acinetobacter baumanii whole genome sequence.</title>
        <authorList>
            <person name="Qasim Z.J."/>
        </authorList>
    </citation>
    <scope>NUCLEOTIDE SEQUENCE [LARGE SCALE GENOMIC DNA]</scope>
    <source>
        <strain evidence="4 6">ZQ8</strain>
    </source>
</reference>
<evidence type="ECO:0000259" key="1">
    <source>
        <dbReference type="PROSITE" id="PS51301"/>
    </source>
</evidence>
<organism evidence="2 5">
    <name type="scientific">Acinetobacter baumannii</name>
    <dbReference type="NCBI Taxonomy" id="470"/>
    <lineage>
        <taxon>Bacteria</taxon>
        <taxon>Pseudomonadati</taxon>
        <taxon>Pseudomonadota</taxon>
        <taxon>Gammaproteobacteria</taxon>
        <taxon>Moraxellales</taxon>
        <taxon>Moraxellaceae</taxon>
        <taxon>Acinetobacter</taxon>
        <taxon>Acinetobacter calcoaceticus/baumannii complex</taxon>
    </lineage>
</organism>
<protein>
    <submittedName>
        <fullName evidence="3">KilA-N domain-containing protein</fullName>
    </submittedName>
</protein>
<dbReference type="EMBL" id="PHJU02000016">
    <property type="protein sequence ID" value="PQL84162.1"/>
    <property type="molecule type" value="Genomic_DNA"/>
</dbReference>
<reference evidence="2 5" key="1">
    <citation type="journal article" date="2015" name="J. Bacteriol.">
        <title>Resources for Genetic and Genomic Analysis of Emerging Pathogen Acinetobacter baumannii.</title>
        <authorList>
            <person name="Gallagher L.A."/>
            <person name="Ramage E."/>
            <person name="Weiss E.J."/>
            <person name="Radey M."/>
            <person name="Hayden H.S."/>
            <person name="Held K.G."/>
            <person name="Huse H.K."/>
            <person name="Zurawski D.V."/>
            <person name="Brittnacher M.J."/>
            <person name="Manoil C."/>
        </authorList>
    </citation>
    <scope>NUCLEOTIDE SEQUENCE [LARGE SCALE GENOMIC DNA]</scope>
    <source>
        <strain evidence="2 5">AB5075-UW</strain>
    </source>
</reference>
<dbReference type="Proteomes" id="UP000032746">
    <property type="component" value="Chromosome"/>
</dbReference>
<evidence type="ECO:0000313" key="5">
    <source>
        <dbReference type="Proteomes" id="UP000032746"/>
    </source>
</evidence>
<evidence type="ECO:0000313" key="3">
    <source>
        <dbReference type="EMBL" id="MBD0222094.1"/>
    </source>
</evidence>
<dbReference type="SMART" id="SM01252">
    <property type="entry name" value="KilA-N"/>
    <property type="match status" value="1"/>
</dbReference>
<reference evidence="3" key="4">
    <citation type="submission" date="2020-08" db="EMBL/GenBank/DDBJ databases">
        <title>Diversity of carbapenem-resistant Acinetobacter baumannii and bacteriophage-mediated spread of the Oxa23 carbapenemase.</title>
        <authorList>
            <person name="Abouelfetouh A."/>
            <person name="Mattock J."/>
            <person name="Turner D."/>
            <person name="Li E."/>
            <person name="Evans B.A."/>
        </authorList>
    </citation>
    <scope>NUCLEOTIDE SEQUENCE</scope>
    <source>
        <strain evidence="3">A86</strain>
    </source>
</reference>
<dbReference type="Proteomes" id="UP000233757">
    <property type="component" value="Unassembled WGS sequence"/>
</dbReference>
<evidence type="ECO:0000313" key="2">
    <source>
        <dbReference type="EMBL" id="AKA30562.1"/>
    </source>
</evidence>
<dbReference type="RefSeq" id="WP_000835375.1">
    <property type="nucleotide sequence ID" value="NZ_CABEFM010000032.1"/>
</dbReference>
<evidence type="ECO:0000313" key="4">
    <source>
        <dbReference type="EMBL" id="PQL84162.1"/>
    </source>
</evidence>